<comment type="similarity">
    <text evidence="6">Belongs to the GdpP/PdeA phosphodiesterase family.</text>
</comment>
<comment type="subcellular location">
    <subcellularLocation>
        <location evidence="1">Cell membrane</location>
        <topology evidence="1">Multi-pass membrane protein</topology>
    </subcellularLocation>
</comment>
<dbReference type="Pfam" id="PF01368">
    <property type="entry name" value="DHH"/>
    <property type="match status" value="1"/>
</dbReference>
<evidence type="ECO:0000259" key="9">
    <source>
        <dbReference type="Pfam" id="PF01368"/>
    </source>
</evidence>
<feature type="binding site" evidence="7">
    <location>
        <position position="374"/>
    </location>
    <ligand>
        <name>Mn(2+)</name>
        <dbReference type="ChEBI" id="CHEBI:29035"/>
        <label>2</label>
    </ligand>
</feature>
<dbReference type="RefSeq" id="WP_138190065.1">
    <property type="nucleotide sequence ID" value="NZ_VBWP01000001.1"/>
</dbReference>
<feature type="binding site" evidence="7">
    <location>
        <position position="368"/>
    </location>
    <ligand>
        <name>Mn(2+)</name>
        <dbReference type="ChEBI" id="CHEBI:29035"/>
        <label>1</label>
    </ligand>
</feature>
<dbReference type="Pfam" id="PF24898">
    <property type="entry name" value="GGDEF_GdpP"/>
    <property type="match status" value="1"/>
</dbReference>
<name>A0A5R8QHD8_9FIRM</name>
<dbReference type="InterPro" id="IPR001667">
    <property type="entry name" value="DDH_dom"/>
</dbReference>
<dbReference type="PANTHER" id="PTHR47618">
    <property type="entry name" value="BIFUNCTIONAL OLIGORIBONUCLEASE AND PAP PHOSPHATASE NRNA"/>
    <property type="match status" value="1"/>
</dbReference>
<dbReference type="EC" id="3.1.4.-" evidence="6"/>
<dbReference type="PIRSF" id="PIRSF026583">
    <property type="entry name" value="YybT"/>
    <property type="match status" value="1"/>
</dbReference>
<dbReference type="Pfam" id="PF21370">
    <property type="entry name" value="PAS_GdpP"/>
    <property type="match status" value="1"/>
</dbReference>
<dbReference type="InterPro" id="IPR051319">
    <property type="entry name" value="Oligoribo/pAp-PDE_c-di-AMP_PDE"/>
</dbReference>
<protein>
    <recommendedName>
        <fullName evidence="6">Cyclic-di-AMP phosphodiesterase</fullName>
        <ecNumber evidence="6">3.1.4.-</ecNumber>
    </recommendedName>
</protein>
<dbReference type="InterPro" id="IPR049553">
    <property type="entry name" value="GdpP-like_PAS"/>
</dbReference>
<feature type="binding site" evidence="7">
    <location>
        <position position="520"/>
    </location>
    <ligand>
        <name>Mn(2+)</name>
        <dbReference type="ChEBI" id="CHEBI:29035"/>
        <label>2</label>
    </ligand>
</feature>
<feature type="binding site" evidence="7">
    <location>
        <position position="372"/>
    </location>
    <ligand>
        <name>Mn(2+)</name>
        <dbReference type="ChEBI" id="CHEBI:29035"/>
        <label>1</label>
    </ligand>
</feature>
<keyword evidence="5 6" id="KW-0472">Membrane</keyword>
<dbReference type="PANTHER" id="PTHR47618:SF2">
    <property type="entry name" value="CYCLIC-DI-AMP PHOSPHODIESTERASE GDPP"/>
    <property type="match status" value="1"/>
</dbReference>
<keyword evidence="6" id="KW-0378">Hydrolase</keyword>
<dbReference type="AlphaFoldDB" id="A0A5R8QHD8"/>
<keyword evidence="4 8" id="KW-1133">Transmembrane helix</keyword>
<dbReference type="OrthoDB" id="9759476at2"/>
<evidence type="ECO:0000256" key="7">
    <source>
        <dbReference type="PIRSR" id="PIRSR026583-50"/>
    </source>
</evidence>
<evidence type="ECO:0000256" key="5">
    <source>
        <dbReference type="ARBA" id="ARBA00023136"/>
    </source>
</evidence>
<feature type="binding site" evidence="7">
    <location>
        <position position="443"/>
    </location>
    <ligand>
        <name>Mn(2+)</name>
        <dbReference type="ChEBI" id="CHEBI:29035"/>
        <label>2</label>
    </ligand>
</feature>
<evidence type="ECO:0000256" key="4">
    <source>
        <dbReference type="ARBA" id="ARBA00022989"/>
    </source>
</evidence>
<dbReference type="Gene3D" id="3.90.1640.10">
    <property type="entry name" value="inorganic pyrophosphatase (n-terminal core)"/>
    <property type="match status" value="1"/>
</dbReference>
<comment type="caution">
    <text evidence="12">The sequence shown here is derived from an EMBL/GenBank/DDBJ whole genome shotgun (WGS) entry which is preliminary data.</text>
</comment>
<evidence type="ECO:0000256" key="6">
    <source>
        <dbReference type="PIRNR" id="PIRNR026583"/>
    </source>
</evidence>
<dbReference type="EMBL" id="VBWP01000001">
    <property type="protein sequence ID" value="TLG77455.1"/>
    <property type="molecule type" value="Genomic_DNA"/>
</dbReference>
<evidence type="ECO:0000259" key="11">
    <source>
        <dbReference type="Pfam" id="PF21370"/>
    </source>
</evidence>
<comment type="function">
    <text evidence="6">Has phosphodiesterase (PDE) activity against cyclic-di-AMP (c-di-AMP).</text>
</comment>
<evidence type="ECO:0000256" key="3">
    <source>
        <dbReference type="ARBA" id="ARBA00022692"/>
    </source>
</evidence>
<evidence type="ECO:0000256" key="8">
    <source>
        <dbReference type="SAM" id="Phobius"/>
    </source>
</evidence>
<comment type="catalytic activity">
    <reaction evidence="6">
        <text>3',3'-c-di-AMP + H2O = 5'-O-phosphonoadenylyl-(3'-&gt;5')-adenosine + H(+)</text>
        <dbReference type="Rhea" id="RHEA:54420"/>
        <dbReference type="ChEBI" id="CHEBI:15377"/>
        <dbReference type="ChEBI" id="CHEBI:15378"/>
        <dbReference type="ChEBI" id="CHEBI:71500"/>
        <dbReference type="ChEBI" id="CHEBI:138171"/>
    </reaction>
</comment>
<keyword evidence="13" id="KW-1185">Reference proteome</keyword>
<keyword evidence="7" id="KW-0464">Manganese</keyword>
<dbReference type="GO" id="GO:0106409">
    <property type="term" value="F:cyclic-di-AMP phosphodiesterase activity"/>
    <property type="evidence" value="ECO:0007669"/>
    <property type="project" value="RHEA"/>
</dbReference>
<dbReference type="SUPFAM" id="SSF64182">
    <property type="entry name" value="DHH phosphoesterases"/>
    <property type="match status" value="1"/>
</dbReference>
<proteinExistence type="inferred from homology"/>
<dbReference type="Pfam" id="PF02272">
    <property type="entry name" value="DHHA1"/>
    <property type="match status" value="1"/>
</dbReference>
<accession>A0A5R8QHD8</accession>
<dbReference type="GO" id="GO:0016787">
    <property type="term" value="F:hydrolase activity"/>
    <property type="evidence" value="ECO:0007669"/>
    <property type="project" value="UniProtKB-UniRule"/>
</dbReference>
<evidence type="ECO:0000256" key="2">
    <source>
        <dbReference type="ARBA" id="ARBA00022475"/>
    </source>
</evidence>
<dbReference type="FunCoup" id="A0A5R8QHD8">
    <property type="interactions" value="5"/>
</dbReference>
<dbReference type="Gene3D" id="3.10.310.30">
    <property type="match status" value="1"/>
</dbReference>
<dbReference type="GO" id="GO:0046872">
    <property type="term" value="F:metal ion binding"/>
    <property type="evidence" value="ECO:0007669"/>
    <property type="project" value="UniProtKB-KW"/>
</dbReference>
<feature type="binding site" evidence="7">
    <location>
        <position position="465"/>
    </location>
    <ligand>
        <name>Mn(2+)</name>
        <dbReference type="ChEBI" id="CHEBI:29035"/>
        <label>2</label>
    </ligand>
</feature>
<sequence>MKRYTPQRIKNIRRIGYIIIAIIGVVLPLIILLFSTSGNPFDEPLGFLKSYLGLLAIVFFVLLIATIGVSFFFMHIVERRYEEYVKGLAADIDNTSFEFINEMNIGVLAYDELKKISWTNNQLNDLLGEVIVDRTLSEVFPHVNLQQSEDNNDGWLTFEQVPVGTKVFKVLHNVQKHIIYLINVTEEYELRTHYENEKTVIGYIFIDNYDTLSSMEDRLGIDIYSHIQRAISVWGQQFNIYLRRYSSYRWIIVGDQETLATILDDKMSILDRVREIGKEFAAQTTVSIGFGNGDARYVDLSRQALEALELAQSRGGDQAVVKDEKNNVQFIGGKTNTIERRSRARARAMANTLHAFIEQAEHVLIMGHRYGDLDSLGASMGVLEIVEAHKKKAKIVIDFETWSEDTVQQCKELLSDHSDIFIAPVDLDFRNYNNDNTLVIVVDVNTPALVEFDRILSYPTIVIDHHRRGAETIEKTLVTYIEPYASSAGELVTELISYQPMHINLRNSTATLLFAGIVLDTQNFIVRTSARTFDAASLLRTYGADGVWVQNIFKEQFDSFFEKYRIIEQAIIFHNHIAIAPCREKDNYTRQFLAEVADRMLSFQGVQMAFAVGELDDGTVGVSARSIGSDNVQIIMEKLGGGGHFNNAAAQIKDTNIDEVIKQIKTIIEE</sequence>
<feature type="domain" description="DDH" evidence="9">
    <location>
        <begin position="363"/>
        <end position="517"/>
    </location>
</feature>
<dbReference type="InterPro" id="IPR014528">
    <property type="entry name" value="GdpP/PdeA"/>
</dbReference>
<organism evidence="12 13">
    <name type="scientific">Culicoidibacter larvae</name>
    <dbReference type="NCBI Taxonomy" id="2579976"/>
    <lineage>
        <taxon>Bacteria</taxon>
        <taxon>Bacillati</taxon>
        <taxon>Bacillota</taxon>
        <taxon>Culicoidibacteria</taxon>
        <taxon>Culicoidibacterales</taxon>
        <taxon>Culicoidibacteraceae</taxon>
        <taxon>Culicoidibacter</taxon>
    </lineage>
</organism>
<keyword evidence="3 8" id="KW-0812">Transmembrane</keyword>
<dbReference type="GO" id="GO:0005886">
    <property type="term" value="C:plasma membrane"/>
    <property type="evidence" value="ECO:0007669"/>
    <property type="project" value="UniProtKB-SubCell"/>
</dbReference>
<feature type="domain" description="Cyclic-di-AMP phosphodiesterase GdpP-like PAS" evidence="11">
    <location>
        <begin position="97"/>
        <end position="184"/>
    </location>
</feature>
<evidence type="ECO:0000313" key="13">
    <source>
        <dbReference type="Proteomes" id="UP000306912"/>
    </source>
</evidence>
<evidence type="ECO:0000259" key="10">
    <source>
        <dbReference type="Pfam" id="PF02272"/>
    </source>
</evidence>
<dbReference type="InterPro" id="IPR003156">
    <property type="entry name" value="DHHA1_dom"/>
</dbReference>
<comment type="cofactor">
    <cofactor evidence="7">
        <name>Mn(2+)</name>
        <dbReference type="ChEBI" id="CHEBI:29035"/>
    </cofactor>
    <text evidence="7">For phosphodiesterase activity, probably binds 2 Mn(2+) per subunit.</text>
</comment>
<feature type="transmembrane region" description="Helical" evidence="8">
    <location>
        <begin position="54"/>
        <end position="77"/>
    </location>
</feature>
<dbReference type="GO" id="GO:0003676">
    <property type="term" value="F:nucleic acid binding"/>
    <property type="evidence" value="ECO:0007669"/>
    <property type="project" value="UniProtKB-UniRule"/>
</dbReference>
<evidence type="ECO:0000256" key="1">
    <source>
        <dbReference type="ARBA" id="ARBA00004651"/>
    </source>
</evidence>
<keyword evidence="2 6" id="KW-1003">Cell membrane</keyword>
<dbReference type="Proteomes" id="UP000306912">
    <property type="component" value="Unassembled WGS sequence"/>
</dbReference>
<dbReference type="InParanoid" id="A0A5R8QHD8"/>
<gene>
    <name evidence="12" type="ORF">FEZ08_02205</name>
</gene>
<dbReference type="InterPro" id="IPR038763">
    <property type="entry name" value="DHH_sf"/>
</dbReference>
<evidence type="ECO:0000313" key="12">
    <source>
        <dbReference type="EMBL" id="TLG77455.1"/>
    </source>
</evidence>
<dbReference type="Gene3D" id="3.30.450.20">
    <property type="entry name" value="PAS domain"/>
    <property type="match status" value="1"/>
</dbReference>
<feature type="domain" description="DHHA1" evidence="10">
    <location>
        <begin position="582"/>
        <end position="670"/>
    </location>
</feature>
<reference evidence="12 13" key="1">
    <citation type="submission" date="2019-05" db="EMBL/GenBank/DDBJ databases">
        <title>Culicoidintestinum kansasii gen. nov., sp. nov. from the gastrointestinal tract of the biting midge, Culicoides sonorensis.</title>
        <authorList>
            <person name="Neupane S."/>
            <person name="Ghosh A."/>
            <person name="Gunther S."/>
            <person name="Martin K."/>
            <person name="Zurek L."/>
        </authorList>
    </citation>
    <scope>NUCLEOTIDE SEQUENCE [LARGE SCALE GENOMIC DNA]</scope>
    <source>
        <strain evidence="12 13">CS-1</strain>
    </source>
</reference>
<keyword evidence="7" id="KW-0479">Metal-binding</keyword>
<feature type="transmembrane region" description="Helical" evidence="8">
    <location>
        <begin position="12"/>
        <end position="34"/>
    </location>
</feature>
<feature type="binding site" evidence="7">
    <location>
        <position position="443"/>
    </location>
    <ligand>
        <name>Mn(2+)</name>
        <dbReference type="ChEBI" id="CHEBI:29035"/>
        <label>1</label>
    </ligand>
</feature>